<dbReference type="PANTHER" id="PTHR30069:SF29">
    <property type="entry name" value="HEMOGLOBIN AND HEMOGLOBIN-HAPTOGLOBIN-BINDING PROTEIN 1-RELATED"/>
    <property type="match status" value="1"/>
</dbReference>
<organism evidence="16 17">
    <name type="scientific">Parasulfuritortus cantonensis</name>
    <dbReference type="NCBI Taxonomy" id="2528202"/>
    <lineage>
        <taxon>Bacteria</taxon>
        <taxon>Pseudomonadati</taxon>
        <taxon>Pseudomonadota</taxon>
        <taxon>Betaproteobacteria</taxon>
        <taxon>Nitrosomonadales</taxon>
        <taxon>Thiobacillaceae</taxon>
        <taxon>Parasulfuritortus</taxon>
    </lineage>
</organism>
<protein>
    <submittedName>
        <fullName evidence="16">TonB-dependent receptor</fullName>
    </submittedName>
</protein>
<keyword evidence="9 16" id="KW-0675">Receptor</keyword>
<evidence type="ECO:0000256" key="6">
    <source>
        <dbReference type="ARBA" id="ARBA00022729"/>
    </source>
</evidence>
<dbReference type="CDD" id="cd01347">
    <property type="entry name" value="ligand_gated_channel"/>
    <property type="match status" value="1"/>
</dbReference>
<reference evidence="16 17" key="1">
    <citation type="submission" date="2019-03" db="EMBL/GenBank/DDBJ databases">
        <title>Genome sequence of Thiobacillaceae bacterium LSR1, a sulfur-oxidizing bacterium isolated from freshwater sediment.</title>
        <authorList>
            <person name="Li S."/>
        </authorList>
    </citation>
    <scope>NUCLEOTIDE SEQUENCE [LARGE SCALE GENOMIC DNA]</scope>
    <source>
        <strain evidence="16 17">LSR1</strain>
    </source>
</reference>
<dbReference type="AlphaFoldDB" id="A0A4V2NV09"/>
<dbReference type="InterPro" id="IPR012910">
    <property type="entry name" value="Plug_dom"/>
</dbReference>
<dbReference type="RefSeq" id="WP_131448884.1">
    <property type="nucleotide sequence ID" value="NZ_SJZB01000051.1"/>
</dbReference>
<dbReference type="InterPro" id="IPR036942">
    <property type="entry name" value="Beta-barrel_TonB_sf"/>
</dbReference>
<gene>
    <name evidence="16" type="ORF">EZJ19_14670</name>
</gene>
<sequence>MQRKVIASLLAFLLPATAGAADNVFQLGTVEVVGSQAGEESSDETVVDAAALAEYNRDTVGSAVALVPGMSLAHNSRNEDIVYLRGFDVREVPLFVDGVPVYVPYDGYVDFGRFTTFDLAEVRVAKGAASLLYGPNTLGGAINLVTRKPSKALEGDVRAGVFSGEGRRAAVNLGSNQGSWYLQLGASHLEADTFPLSGDFKATAVEDGGDRENAYRKDTKLSFKVGLTPNASDEYAFGYVRQDGEKGNPPYAGTAPGSIRYWQWPYWDKESVYFVSNTALGDKHILKARVYNDHYRNSLIGFTNGTYTTQLNNTSFPSAYNDTTRGVSLELASYLFEGHELRVAGHYKQDMHEETNPNSPTKDFRDDTVSLAVEDAIALAPGWRLRLGASRDQRETDKAYTYEQSDVGASNWLAALSHDLAGATEVYGSLARKSRFPTIKDRYSYRLGTAIPNPDLRPETALNLEIGIKTTPWSGARAEAAVFRSRIEDLMQTVVVTSTECGGSTCNQMQNIAEARHQGFELAIEQRLAEAWRLGLNYTWLDRRNESSSTVPLTDTPRQRVFGHVDWDITAAWALQATAEWEEGRKVAYGSTGTYRTLSSYTVLGVKGIWRPVKDAEVEVGVSNLTDENYELSDGYPMPGRMLFANASYRF</sequence>
<evidence type="ECO:0000256" key="3">
    <source>
        <dbReference type="ARBA" id="ARBA00022448"/>
    </source>
</evidence>
<dbReference type="InterPro" id="IPR000531">
    <property type="entry name" value="Beta-barrel_TonB"/>
</dbReference>
<evidence type="ECO:0000259" key="14">
    <source>
        <dbReference type="Pfam" id="PF00593"/>
    </source>
</evidence>
<comment type="caution">
    <text evidence="16">The sequence shown here is derived from an EMBL/GenBank/DDBJ whole genome shotgun (WGS) entry which is preliminary data.</text>
</comment>
<comment type="similarity">
    <text evidence="2 11 12">Belongs to the TonB-dependent receptor family.</text>
</comment>
<feature type="chain" id="PRO_5020427192" evidence="13">
    <location>
        <begin position="21"/>
        <end position="651"/>
    </location>
</feature>
<comment type="subcellular location">
    <subcellularLocation>
        <location evidence="1 11">Cell outer membrane</location>
        <topology evidence="1 11">Multi-pass membrane protein</topology>
    </subcellularLocation>
</comment>
<dbReference type="SUPFAM" id="SSF56935">
    <property type="entry name" value="Porins"/>
    <property type="match status" value="1"/>
</dbReference>
<dbReference type="Pfam" id="PF07715">
    <property type="entry name" value="Plug"/>
    <property type="match status" value="1"/>
</dbReference>
<evidence type="ECO:0000256" key="12">
    <source>
        <dbReference type="RuleBase" id="RU003357"/>
    </source>
</evidence>
<evidence type="ECO:0000256" key="13">
    <source>
        <dbReference type="SAM" id="SignalP"/>
    </source>
</evidence>
<evidence type="ECO:0000313" key="16">
    <source>
        <dbReference type="EMBL" id="TCJ11656.1"/>
    </source>
</evidence>
<evidence type="ECO:0000259" key="15">
    <source>
        <dbReference type="Pfam" id="PF07715"/>
    </source>
</evidence>
<accession>A0A4V2NV09</accession>
<dbReference type="InterPro" id="IPR037066">
    <property type="entry name" value="Plug_dom_sf"/>
</dbReference>
<evidence type="ECO:0000256" key="5">
    <source>
        <dbReference type="ARBA" id="ARBA00022692"/>
    </source>
</evidence>
<dbReference type="GO" id="GO:0009279">
    <property type="term" value="C:cell outer membrane"/>
    <property type="evidence" value="ECO:0007669"/>
    <property type="project" value="UniProtKB-SubCell"/>
</dbReference>
<feature type="signal peptide" evidence="13">
    <location>
        <begin position="1"/>
        <end position="20"/>
    </location>
</feature>
<dbReference type="PANTHER" id="PTHR30069">
    <property type="entry name" value="TONB-DEPENDENT OUTER MEMBRANE RECEPTOR"/>
    <property type="match status" value="1"/>
</dbReference>
<keyword evidence="3 11" id="KW-0813">Transport</keyword>
<keyword evidence="10 11" id="KW-0998">Cell outer membrane</keyword>
<feature type="domain" description="TonB-dependent receptor plug" evidence="15">
    <location>
        <begin position="43"/>
        <end position="141"/>
    </location>
</feature>
<evidence type="ECO:0000313" key="17">
    <source>
        <dbReference type="Proteomes" id="UP000295443"/>
    </source>
</evidence>
<dbReference type="Pfam" id="PF00593">
    <property type="entry name" value="TonB_dep_Rec_b-barrel"/>
    <property type="match status" value="1"/>
</dbReference>
<keyword evidence="7 12" id="KW-0798">TonB box</keyword>
<evidence type="ECO:0000256" key="1">
    <source>
        <dbReference type="ARBA" id="ARBA00004571"/>
    </source>
</evidence>
<name>A0A4V2NV09_9PROT</name>
<keyword evidence="6 13" id="KW-0732">Signal</keyword>
<dbReference type="PROSITE" id="PS52016">
    <property type="entry name" value="TONB_DEPENDENT_REC_3"/>
    <property type="match status" value="1"/>
</dbReference>
<evidence type="ECO:0000256" key="7">
    <source>
        <dbReference type="ARBA" id="ARBA00023077"/>
    </source>
</evidence>
<keyword evidence="4 11" id="KW-1134">Transmembrane beta strand</keyword>
<proteinExistence type="inferred from homology"/>
<keyword evidence="5 11" id="KW-0812">Transmembrane</keyword>
<evidence type="ECO:0000256" key="10">
    <source>
        <dbReference type="ARBA" id="ARBA00023237"/>
    </source>
</evidence>
<dbReference type="OrthoDB" id="6046653at2"/>
<evidence type="ECO:0000256" key="2">
    <source>
        <dbReference type="ARBA" id="ARBA00009810"/>
    </source>
</evidence>
<dbReference type="GO" id="GO:0015344">
    <property type="term" value="F:siderophore uptake transmembrane transporter activity"/>
    <property type="evidence" value="ECO:0007669"/>
    <property type="project" value="TreeGrafter"/>
</dbReference>
<evidence type="ECO:0000256" key="8">
    <source>
        <dbReference type="ARBA" id="ARBA00023136"/>
    </source>
</evidence>
<dbReference type="Gene3D" id="2.170.130.10">
    <property type="entry name" value="TonB-dependent receptor, plug domain"/>
    <property type="match status" value="1"/>
</dbReference>
<evidence type="ECO:0000256" key="4">
    <source>
        <dbReference type="ARBA" id="ARBA00022452"/>
    </source>
</evidence>
<keyword evidence="17" id="KW-1185">Reference proteome</keyword>
<evidence type="ECO:0000256" key="9">
    <source>
        <dbReference type="ARBA" id="ARBA00023170"/>
    </source>
</evidence>
<dbReference type="Proteomes" id="UP000295443">
    <property type="component" value="Unassembled WGS sequence"/>
</dbReference>
<evidence type="ECO:0000256" key="11">
    <source>
        <dbReference type="PROSITE-ProRule" id="PRU01360"/>
    </source>
</evidence>
<keyword evidence="8 11" id="KW-0472">Membrane</keyword>
<dbReference type="EMBL" id="SJZB01000051">
    <property type="protein sequence ID" value="TCJ11656.1"/>
    <property type="molecule type" value="Genomic_DNA"/>
</dbReference>
<feature type="domain" description="TonB-dependent receptor-like beta-barrel" evidence="14">
    <location>
        <begin position="233"/>
        <end position="625"/>
    </location>
</feature>
<dbReference type="GO" id="GO:0044718">
    <property type="term" value="P:siderophore transmembrane transport"/>
    <property type="evidence" value="ECO:0007669"/>
    <property type="project" value="TreeGrafter"/>
</dbReference>
<dbReference type="Gene3D" id="2.40.170.20">
    <property type="entry name" value="TonB-dependent receptor, beta-barrel domain"/>
    <property type="match status" value="1"/>
</dbReference>
<dbReference type="InterPro" id="IPR039426">
    <property type="entry name" value="TonB-dep_rcpt-like"/>
</dbReference>